<dbReference type="AlphaFoldDB" id="A0A9X3F934"/>
<evidence type="ECO:0000313" key="4">
    <source>
        <dbReference type="Proteomes" id="UP001150924"/>
    </source>
</evidence>
<feature type="region of interest" description="Disordered" evidence="1">
    <location>
        <begin position="245"/>
        <end position="267"/>
    </location>
</feature>
<keyword evidence="4" id="KW-1185">Reference proteome</keyword>
<reference evidence="3" key="1">
    <citation type="submission" date="2022-11" db="EMBL/GenBank/DDBJ databases">
        <title>Minimal conservation of predation-associated metabolite biosynthetic gene clusters underscores biosynthetic potential of Myxococcota including descriptions for ten novel species: Archangium lansinium sp. nov., Myxococcus landrumus sp. nov., Nannocystis bai.</title>
        <authorList>
            <person name="Ahearne A."/>
            <person name="Stevens C."/>
            <person name="Phillips K."/>
        </authorList>
    </citation>
    <scope>NUCLEOTIDE SEQUENCE</scope>
    <source>
        <strain evidence="3">Na p29</strain>
    </source>
</reference>
<dbReference type="RefSeq" id="WP_267777736.1">
    <property type="nucleotide sequence ID" value="NZ_JAPNKE010000002.1"/>
</dbReference>
<dbReference type="EMBL" id="JAPNKE010000002">
    <property type="protein sequence ID" value="MCY1013656.1"/>
    <property type="molecule type" value="Genomic_DNA"/>
</dbReference>
<organism evidence="3 4">
    <name type="scientific">Nannocystis pusilla</name>
    <dbReference type="NCBI Taxonomy" id="889268"/>
    <lineage>
        <taxon>Bacteria</taxon>
        <taxon>Pseudomonadati</taxon>
        <taxon>Myxococcota</taxon>
        <taxon>Polyangia</taxon>
        <taxon>Nannocystales</taxon>
        <taxon>Nannocystaceae</taxon>
        <taxon>Nannocystis</taxon>
    </lineage>
</organism>
<feature type="domain" description="ADYC" evidence="2">
    <location>
        <begin position="11"/>
        <end position="207"/>
    </location>
</feature>
<proteinExistence type="predicted"/>
<comment type="caution">
    <text evidence="3">The sequence shown here is derived from an EMBL/GenBank/DDBJ whole genome shotgun (WGS) entry which is preliminary data.</text>
</comment>
<name>A0A9X3F934_9BACT</name>
<evidence type="ECO:0000256" key="1">
    <source>
        <dbReference type="SAM" id="MobiDB-lite"/>
    </source>
</evidence>
<gene>
    <name evidence="3" type="ORF">OV079_50635</name>
</gene>
<dbReference type="Pfam" id="PF20032">
    <property type="entry name" value="ADYC"/>
    <property type="match status" value="1"/>
</dbReference>
<accession>A0A9X3F934</accession>
<dbReference type="InterPro" id="IPR045426">
    <property type="entry name" value="ADYC"/>
</dbReference>
<sequence length="267" mass="29183">MFPIGDTAVAGDDFLQSIWTFQVGGPFYTSVEARLIDMETADDAGLYEDVLTPDPITHPRKLDPLRWVYTFMYVDGANLFNVCESDNQVGARMVIFGDILVNKSTGDIDARPNTLQFGCLTSAVGKAALWGYAPDSPSLASVTLEEFRTGTRMVRADYCADGTSYTAVGQVISMSDRWGINQYANGHTTEAAWKAGQGATCLRRKRLDDEDLKAPLVCPDQHEIPLCGPDSVLGSRLLAGDDDMWTKIRPEPPATPTPGRVRHGGMR</sequence>
<evidence type="ECO:0000259" key="2">
    <source>
        <dbReference type="Pfam" id="PF20032"/>
    </source>
</evidence>
<evidence type="ECO:0000313" key="3">
    <source>
        <dbReference type="EMBL" id="MCY1013656.1"/>
    </source>
</evidence>
<protein>
    <submittedName>
        <fullName evidence="3">ADYC domain-containing protein</fullName>
    </submittedName>
</protein>
<dbReference type="Proteomes" id="UP001150924">
    <property type="component" value="Unassembled WGS sequence"/>
</dbReference>